<comment type="caution">
    <text evidence="1">The sequence shown here is derived from an EMBL/GenBank/DDBJ whole genome shotgun (WGS) entry which is preliminary data.</text>
</comment>
<dbReference type="OrthoDB" id="195558at2759"/>
<evidence type="ECO:0000313" key="2">
    <source>
        <dbReference type="Proteomes" id="UP000266841"/>
    </source>
</evidence>
<proteinExistence type="predicted"/>
<gene>
    <name evidence="1" type="ORF">THAOC_04069</name>
</gene>
<evidence type="ECO:0000313" key="1">
    <source>
        <dbReference type="EMBL" id="EJK74263.1"/>
    </source>
</evidence>
<organism evidence="1 2">
    <name type="scientific">Thalassiosira oceanica</name>
    <name type="common">Marine diatom</name>
    <dbReference type="NCBI Taxonomy" id="159749"/>
    <lineage>
        <taxon>Eukaryota</taxon>
        <taxon>Sar</taxon>
        <taxon>Stramenopiles</taxon>
        <taxon>Ochrophyta</taxon>
        <taxon>Bacillariophyta</taxon>
        <taxon>Coscinodiscophyceae</taxon>
        <taxon>Thalassiosirophycidae</taxon>
        <taxon>Thalassiosirales</taxon>
        <taxon>Thalassiosiraceae</taxon>
        <taxon>Thalassiosira</taxon>
    </lineage>
</organism>
<name>K0T677_THAOC</name>
<feature type="non-terminal residue" evidence="1">
    <location>
        <position position="1"/>
    </location>
</feature>
<dbReference type="SUPFAM" id="SSF49899">
    <property type="entry name" value="Concanavalin A-like lectins/glucanases"/>
    <property type="match status" value="1"/>
</dbReference>
<dbReference type="EMBL" id="AGNL01003829">
    <property type="protein sequence ID" value="EJK74263.1"/>
    <property type="molecule type" value="Genomic_DNA"/>
</dbReference>
<dbReference type="InterPro" id="IPR043136">
    <property type="entry name" value="B30.2/SPRY_sf"/>
</dbReference>
<keyword evidence="2" id="KW-1185">Reference proteome</keyword>
<dbReference type="AlphaFoldDB" id="K0T677"/>
<dbReference type="Proteomes" id="UP000266841">
    <property type="component" value="Unassembled WGS sequence"/>
</dbReference>
<dbReference type="Gene3D" id="2.60.120.920">
    <property type="match status" value="1"/>
</dbReference>
<evidence type="ECO:0008006" key="3">
    <source>
        <dbReference type="Google" id="ProtNLM"/>
    </source>
</evidence>
<accession>K0T677</accession>
<sequence length="318" mass="34820">LETENEQLRRRVQNHEGNHEALPVSVPPATVDFPASTRASSPTISSFLGTSHELRNLALTCKSFGRRQPTSSLNWSLVEEIARQAVCSQATDAEMSSLPQYVTGAMSWLSILNRFEHLLLFDVLLGNNIEYRNGDKATIQGTSTAVSTSTALSSGYVMSSGSHYAEYEIIASAPFIGVVRPMPGLDVASFRDYCWFIGKSGSFYPTFLAQRSAGWGDGNVHACDYSCGDGEMSWTDWEDEEHLGLRWEGREGCGSGDTVGMLLNLDEGTLTVYKNNRQLGVMKNGLSGSYCWYVSLRRDEAVTIQGGTPPNIDNTVVT</sequence>
<protein>
    <recommendedName>
        <fullName evidence="3">B30.2/SPRY domain-containing protein</fullName>
    </recommendedName>
</protein>
<reference evidence="1 2" key="1">
    <citation type="journal article" date="2012" name="Genome Biol.">
        <title>Genome and low-iron response of an oceanic diatom adapted to chronic iron limitation.</title>
        <authorList>
            <person name="Lommer M."/>
            <person name="Specht M."/>
            <person name="Roy A.S."/>
            <person name="Kraemer L."/>
            <person name="Andreson R."/>
            <person name="Gutowska M.A."/>
            <person name="Wolf J."/>
            <person name="Bergner S.V."/>
            <person name="Schilhabel M.B."/>
            <person name="Klostermeier U.C."/>
            <person name="Beiko R.G."/>
            <person name="Rosenstiel P."/>
            <person name="Hippler M."/>
            <person name="Laroche J."/>
        </authorList>
    </citation>
    <scope>NUCLEOTIDE SEQUENCE [LARGE SCALE GENOMIC DNA]</scope>
    <source>
        <strain evidence="1 2">CCMP1005</strain>
    </source>
</reference>
<dbReference type="InterPro" id="IPR013320">
    <property type="entry name" value="ConA-like_dom_sf"/>
</dbReference>